<comment type="caution">
    <text evidence="2">The sequence shown here is derived from an EMBL/GenBank/DDBJ whole genome shotgun (WGS) entry which is preliminary data.</text>
</comment>
<reference evidence="2 3" key="1">
    <citation type="submission" date="2018-09" db="EMBL/GenBank/DDBJ databases">
        <title>Paenibacillus aracenensis nov. sp. isolated from a cave in southern Spain.</title>
        <authorList>
            <person name="Jurado V."/>
            <person name="Gutierrez-Patricio S."/>
            <person name="Gonzalez-Pimentel J.L."/>
            <person name="Miller A.Z."/>
            <person name="Laiz L."/>
            <person name="Saiz-Jimenez C."/>
        </authorList>
    </citation>
    <scope>NUCLEOTIDE SEQUENCE [LARGE SCALE GENOMIC DNA]</scope>
    <source>
        <strain evidence="2 3">JCM 19203</strain>
    </source>
</reference>
<dbReference type="InterPro" id="IPR012338">
    <property type="entry name" value="Beta-lactam/transpept-like"/>
</dbReference>
<name>A0A3A6PNT6_9BACL</name>
<dbReference type="Pfam" id="PF00144">
    <property type="entry name" value="Beta-lactamase"/>
    <property type="match status" value="1"/>
</dbReference>
<dbReference type="InterPro" id="IPR001466">
    <property type="entry name" value="Beta-lactam-related"/>
</dbReference>
<evidence type="ECO:0000313" key="3">
    <source>
        <dbReference type="Proteomes" id="UP000267798"/>
    </source>
</evidence>
<dbReference type="SUPFAM" id="SSF56601">
    <property type="entry name" value="beta-lactamase/transpeptidase-like"/>
    <property type="match status" value="1"/>
</dbReference>
<keyword evidence="3" id="KW-1185">Reference proteome</keyword>
<evidence type="ECO:0000313" key="2">
    <source>
        <dbReference type="EMBL" id="RJX39859.1"/>
    </source>
</evidence>
<accession>A0A3A6PNT6</accession>
<dbReference type="RefSeq" id="WP_120109672.1">
    <property type="nucleotide sequence ID" value="NZ_QXQB01000002.1"/>
</dbReference>
<dbReference type="PANTHER" id="PTHR43283:SF7">
    <property type="entry name" value="BETA-LACTAMASE-RELATED DOMAIN-CONTAINING PROTEIN"/>
    <property type="match status" value="1"/>
</dbReference>
<dbReference type="GO" id="GO:0016787">
    <property type="term" value="F:hydrolase activity"/>
    <property type="evidence" value="ECO:0007669"/>
    <property type="project" value="UniProtKB-KW"/>
</dbReference>
<dbReference type="Proteomes" id="UP000267798">
    <property type="component" value="Unassembled WGS sequence"/>
</dbReference>
<dbReference type="OrthoDB" id="2356735at2"/>
<dbReference type="Gene3D" id="3.40.710.10">
    <property type="entry name" value="DD-peptidase/beta-lactamase superfamily"/>
    <property type="match status" value="1"/>
</dbReference>
<keyword evidence="2" id="KW-0378">Hydrolase</keyword>
<sequence length="333" mass="37758">MSEPYQVLNDYVYQVQQEIGVTAAAVYLIQNDVVVNEGYSGRQGADTTFRAVDAQTRFNVASIRKTYLGLAISLLMEDGRILSVDDEIGHYLDEFSETAEGVKLRHLLTHTHGLMERDGQLIREFEPGCGWAYRNTGIRMLTLLVVRLTGQTLSSFLKERVFDPYGLRETGWETDYSEELIYNYYSDPHLWTGAHDSDAGDQSNLFVSTRDLARWGHLHLRKGSLDGRGLIPASVFERVVTRHTPDTVPWDEPRNGFIWWLQHDTPQNQLGERLPDGSYLILGVTGCVCIVAPEYDAVIVRMYNQLSNPEGYNYLDDIRTFGNLAADLLKVGR</sequence>
<protein>
    <submittedName>
        <fullName evidence="2">Class A beta-lactamase-related serine hydrolase</fullName>
    </submittedName>
</protein>
<dbReference type="AlphaFoldDB" id="A0A3A6PNT6"/>
<evidence type="ECO:0000259" key="1">
    <source>
        <dbReference type="Pfam" id="PF00144"/>
    </source>
</evidence>
<feature type="domain" description="Beta-lactamase-related" evidence="1">
    <location>
        <begin position="14"/>
        <end position="311"/>
    </location>
</feature>
<dbReference type="InterPro" id="IPR050789">
    <property type="entry name" value="Diverse_Enzym_Activities"/>
</dbReference>
<gene>
    <name evidence="2" type="ORF">D3P09_10720</name>
</gene>
<organism evidence="2 3">
    <name type="scientific">Paenibacillus pinisoli</name>
    <dbReference type="NCBI Taxonomy" id="1276110"/>
    <lineage>
        <taxon>Bacteria</taxon>
        <taxon>Bacillati</taxon>
        <taxon>Bacillota</taxon>
        <taxon>Bacilli</taxon>
        <taxon>Bacillales</taxon>
        <taxon>Paenibacillaceae</taxon>
        <taxon>Paenibacillus</taxon>
    </lineage>
</organism>
<dbReference type="EMBL" id="QXQB01000002">
    <property type="protein sequence ID" value="RJX39859.1"/>
    <property type="molecule type" value="Genomic_DNA"/>
</dbReference>
<dbReference type="PANTHER" id="PTHR43283">
    <property type="entry name" value="BETA-LACTAMASE-RELATED"/>
    <property type="match status" value="1"/>
</dbReference>
<proteinExistence type="predicted"/>